<reference evidence="9" key="1">
    <citation type="journal article" date="2023" name="Mol. Phylogenet. Evol.">
        <title>Genome-scale phylogeny and comparative genomics of the fungal order Sordariales.</title>
        <authorList>
            <person name="Hensen N."/>
            <person name="Bonometti L."/>
            <person name="Westerberg I."/>
            <person name="Brannstrom I.O."/>
            <person name="Guillou S."/>
            <person name="Cros-Aarteil S."/>
            <person name="Calhoun S."/>
            <person name="Haridas S."/>
            <person name="Kuo A."/>
            <person name="Mondo S."/>
            <person name="Pangilinan J."/>
            <person name="Riley R."/>
            <person name="LaButti K."/>
            <person name="Andreopoulos B."/>
            <person name="Lipzen A."/>
            <person name="Chen C."/>
            <person name="Yan M."/>
            <person name="Daum C."/>
            <person name="Ng V."/>
            <person name="Clum A."/>
            <person name="Steindorff A."/>
            <person name="Ohm R.A."/>
            <person name="Martin F."/>
            <person name="Silar P."/>
            <person name="Natvig D.O."/>
            <person name="Lalanne C."/>
            <person name="Gautier V."/>
            <person name="Ament-Velasquez S.L."/>
            <person name="Kruys A."/>
            <person name="Hutchinson M.I."/>
            <person name="Powell A.J."/>
            <person name="Barry K."/>
            <person name="Miller A.N."/>
            <person name="Grigoriev I.V."/>
            <person name="Debuchy R."/>
            <person name="Gladieux P."/>
            <person name="Hiltunen Thoren M."/>
            <person name="Johannesson H."/>
        </authorList>
    </citation>
    <scope>NUCLEOTIDE SEQUENCE</scope>
    <source>
        <strain evidence="9">PSN293</strain>
    </source>
</reference>
<evidence type="ECO:0000256" key="7">
    <source>
        <dbReference type="SAM" id="Phobius"/>
    </source>
</evidence>
<proteinExistence type="inferred from homology"/>
<evidence type="ECO:0000256" key="4">
    <source>
        <dbReference type="ARBA" id="ARBA00023136"/>
    </source>
</evidence>
<organism evidence="9 10">
    <name type="scientific">Rhypophila decipiens</name>
    <dbReference type="NCBI Taxonomy" id="261697"/>
    <lineage>
        <taxon>Eukaryota</taxon>
        <taxon>Fungi</taxon>
        <taxon>Dikarya</taxon>
        <taxon>Ascomycota</taxon>
        <taxon>Pezizomycotina</taxon>
        <taxon>Sordariomycetes</taxon>
        <taxon>Sordariomycetidae</taxon>
        <taxon>Sordariales</taxon>
        <taxon>Naviculisporaceae</taxon>
        <taxon>Rhypophila</taxon>
    </lineage>
</organism>
<dbReference type="EMBL" id="MU858045">
    <property type="protein sequence ID" value="KAK4220379.1"/>
    <property type="molecule type" value="Genomic_DNA"/>
</dbReference>
<feature type="region of interest" description="Disordered" evidence="6">
    <location>
        <begin position="1"/>
        <end position="23"/>
    </location>
</feature>
<evidence type="ECO:0000256" key="1">
    <source>
        <dbReference type="ARBA" id="ARBA00004141"/>
    </source>
</evidence>
<feature type="transmembrane region" description="Helical" evidence="7">
    <location>
        <begin position="193"/>
        <end position="213"/>
    </location>
</feature>
<protein>
    <submittedName>
        <fullName evidence="9">Integral membrane protein</fullName>
    </submittedName>
</protein>
<keyword evidence="10" id="KW-1185">Reference proteome</keyword>
<comment type="similarity">
    <text evidence="5">Belongs to the SAT4 family.</text>
</comment>
<feature type="transmembrane region" description="Helical" evidence="7">
    <location>
        <begin position="225"/>
        <end position="243"/>
    </location>
</feature>
<dbReference type="InterPro" id="IPR049326">
    <property type="entry name" value="Rhodopsin_dom_fungi"/>
</dbReference>
<evidence type="ECO:0000256" key="5">
    <source>
        <dbReference type="ARBA" id="ARBA00038359"/>
    </source>
</evidence>
<reference evidence="9" key="2">
    <citation type="submission" date="2023-05" db="EMBL/GenBank/DDBJ databases">
        <authorList>
            <consortium name="Lawrence Berkeley National Laboratory"/>
            <person name="Steindorff A."/>
            <person name="Hensen N."/>
            <person name="Bonometti L."/>
            <person name="Westerberg I."/>
            <person name="Brannstrom I.O."/>
            <person name="Guillou S."/>
            <person name="Cros-Aarteil S."/>
            <person name="Calhoun S."/>
            <person name="Haridas S."/>
            <person name="Kuo A."/>
            <person name="Mondo S."/>
            <person name="Pangilinan J."/>
            <person name="Riley R."/>
            <person name="Labutti K."/>
            <person name="Andreopoulos B."/>
            <person name="Lipzen A."/>
            <person name="Chen C."/>
            <person name="Yanf M."/>
            <person name="Daum C."/>
            <person name="Ng V."/>
            <person name="Clum A."/>
            <person name="Ohm R."/>
            <person name="Martin F."/>
            <person name="Silar P."/>
            <person name="Natvig D."/>
            <person name="Lalanne C."/>
            <person name="Gautier V."/>
            <person name="Ament-Velasquez S.L."/>
            <person name="Kruys A."/>
            <person name="Hutchinson M.I."/>
            <person name="Powell A.J."/>
            <person name="Barry K."/>
            <person name="Miller A.N."/>
            <person name="Grigoriev I.V."/>
            <person name="Debuchy R."/>
            <person name="Gladieux P."/>
            <person name="Thoren M.H."/>
            <person name="Johannesson H."/>
        </authorList>
    </citation>
    <scope>NUCLEOTIDE SEQUENCE</scope>
    <source>
        <strain evidence="9">PSN293</strain>
    </source>
</reference>
<evidence type="ECO:0000313" key="9">
    <source>
        <dbReference type="EMBL" id="KAK4220379.1"/>
    </source>
</evidence>
<feature type="transmembrane region" description="Helical" evidence="7">
    <location>
        <begin position="263"/>
        <end position="286"/>
    </location>
</feature>
<accession>A0AAN6YJS0</accession>
<evidence type="ECO:0000256" key="6">
    <source>
        <dbReference type="SAM" id="MobiDB-lite"/>
    </source>
</evidence>
<evidence type="ECO:0000256" key="3">
    <source>
        <dbReference type="ARBA" id="ARBA00022989"/>
    </source>
</evidence>
<dbReference type="AlphaFoldDB" id="A0AAN6YJS0"/>
<comment type="caution">
    <text evidence="9">The sequence shown here is derived from an EMBL/GenBank/DDBJ whole genome shotgun (WGS) entry which is preliminary data.</text>
</comment>
<dbReference type="PANTHER" id="PTHR33048:SF42">
    <property type="entry name" value="INTEGRAL MEMBRANE PROTEIN"/>
    <property type="match status" value="1"/>
</dbReference>
<keyword evidence="2 7" id="KW-0812">Transmembrane</keyword>
<dbReference type="Proteomes" id="UP001301769">
    <property type="component" value="Unassembled WGS sequence"/>
</dbReference>
<comment type="subcellular location">
    <subcellularLocation>
        <location evidence="1">Membrane</location>
        <topology evidence="1">Multi-pass membrane protein</topology>
    </subcellularLocation>
</comment>
<evidence type="ECO:0000313" key="10">
    <source>
        <dbReference type="Proteomes" id="UP001301769"/>
    </source>
</evidence>
<feature type="transmembrane region" description="Helical" evidence="7">
    <location>
        <begin position="144"/>
        <end position="165"/>
    </location>
</feature>
<gene>
    <name evidence="9" type="ORF">QBC37DRAFT_271114</name>
</gene>
<keyword evidence="3 7" id="KW-1133">Transmembrane helix</keyword>
<dbReference type="InterPro" id="IPR052337">
    <property type="entry name" value="SAT4-like"/>
</dbReference>
<dbReference type="Pfam" id="PF20684">
    <property type="entry name" value="Fung_rhodopsin"/>
    <property type="match status" value="1"/>
</dbReference>
<name>A0AAN6YJS0_9PEZI</name>
<feature type="transmembrane region" description="Helical" evidence="7">
    <location>
        <begin position="107"/>
        <end position="124"/>
    </location>
</feature>
<dbReference type="GO" id="GO:0016020">
    <property type="term" value="C:membrane"/>
    <property type="evidence" value="ECO:0007669"/>
    <property type="project" value="UniProtKB-SubCell"/>
</dbReference>
<feature type="transmembrane region" description="Helical" evidence="7">
    <location>
        <begin position="67"/>
        <end position="87"/>
    </location>
</feature>
<sequence>MSVNNKPDQFAGPSTLPSPEEEAALPHNNQATKLNSAIWVLTALSGGFLALRLYCKYLRRKGLWWDDIILIAAWMTITVECAVLTYMTSLGYGLHVWDFNMVNMPRLLLSVNIAGSFSVTAAIWSKTSFAFTLLRLTEGKTKWFIWFMIVSMNIAMGLSALLPWVTCSPVQKSWDMTIDGTCWKPTVLVHYNIFSAAYSGLMDIALALLPWKVIWKLQMRLKEKVGVALAMSMGIVAGITGLVKTSKITVMLSHDFADGVDLFIWGNAETTTTIIAASIPILRVLIRDVTHSRHYYRHRARDDSGKQSSPSGNVVVTISGGPPTNSRDTHQVLDEGSEKSMVLNGAVPAQIPGRIVKTKDFSVQYHYSNDRREGAESDEFEMQNIIV</sequence>
<dbReference type="PANTHER" id="PTHR33048">
    <property type="entry name" value="PTH11-LIKE INTEGRAL MEMBRANE PROTEIN (AFU_ORTHOLOGUE AFUA_5G11245)"/>
    <property type="match status" value="1"/>
</dbReference>
<feature type="transmembrane region" description="Helical" evidence="7">
    <location>
        <begin position="36"/>
        <end position="55"/>
    </location>
</feature>
<keyword evidence="4 7" id="KW-0472">Membrane</keyword>
<feature type="domain" description="Rhodopsin" evidence="8">
    <location>
        <begin position="51"/>
        <end position="287"/>
    </location>
</feature>
<evidence type="ECO:0000259" key="8">
    <source>
        <dbReference type="Pfam" id="PF20684"/>
    </source>
</evidence>
<evidence type="ECO:0000256" key="2">
    <source>
        <dbReference type="ARBA" id="ARBA00022692"/>
    </source>
</evidence>